<dbReference type="Proteomes" id="UP000315947">
    <property type="component" value="Chromosome"/>
</dbReference>
<evidence type="ECO:0000313" key="3">
    <source>
        <dbReference type="Proteomes" id="UP000315947"/>
    </source>
</evidence>
<dbReference type="EMBL" id="CP041614">
    <property type="protein sequence ID" value="QDO83365.1"/>
    <property type="molecule type" value="Genomic_DNA"/>
</dbReference>
<dbReference type="PANTHER" id="PTHR36455:SF1">
    <property type="entry name" value="BLR8292 PROTEIN"/>
    <property type="match status" value="1"/>
</dbReference>
<evidence type="ECO:0000313" key="1">
    <source>
        <dbReference type="EMBL" id="QDO83349.1"/>
    </source>
</evidence>
<dbReference type="InterPro" id="IPR008878">
    <property type="entry name" value="Transposase_IS66_Orf2"/>
</dbReference>
<dbReference type="NCBIfam" id="NF033819">
    <property type="entry name" value="IS66_TnpB"/>
    <property type="match status" value="1"/>
</dbReference>
<dbReference type="EMBL" id="CP041614">
    <property type="protein sequence ID" value="QDO83349.1"/>
    <property type="molecule type" value="Genomic_DNA"/>
</dbReference>
<proteinExistence type="predicted"/>
<gene>
    <name evidence="2" type="primary">tnpB</name>
    <name evidence="1" type="ORF">FM037_09050</name>
    <name evidence="2" type="ORF">FM037_09165</name>
</gene>
<reference evidence="2 3" key="1">
    <citation type="submission" date="2019-07" db="EMBL/GenBank/DDBJ databases">
        <title>Shewanella sp. YLB-06 whole genomic sequence.</title>
        <authorList>
            <person name="Yu L."/>
        </authorList>
    </citation>
    <scope>NUCLEOTIDE SEQUENCE [LARGE SCALE GENOMIC DNA]</scope>
    <source>
        <strain evidence="2 3">YLB-06</strain>
    </source>
</reference>
<protein>
    <submittedName>
        <fullName evidence="2">IS66 family insertion sequence element accessory protein TnpB</fullName>
    </submittedName>
</protein>
<dbReference type="Pfam" id="PF05717">
    <property type="entry name" value="TnpB_IS66"/>
    <property type="match status" value="1"/>
</dbReference>
<dbReference type="RefSeq" id="WP_144045728.1">
    <property type="nucleotide sequence ID" value="NZ_CP041614.1"/>
</dbReference>
<keyword evidence="3" id="KW-1185">Reference proteome</keyword>
<evidence type="ECO:0000313" key="2">
    <source>
        <dbReference type="EMBL" id="QDO83365.1"/>
    </source>
</evidence>
<sequence>MSQFSDIETLYLHRDVVDFRKSINGLVVIVEQDMQLSPFSDALFVFTNKARDKLKILYWDRTGFALWYKRLDKERFKWPSKIESETLSLSHQQLQWLLQGFEVMGHQKLDYQSTVQ</sequence>
<accession>A0ABX5WW93</accession>
<name>A0ABX5WW93_9GAMM</name>
<dbReference type="PANTHER" id="PTHR36455">
    <property type="match status" value="1"/>
</dbReference>
<organism evidence="2 3">
    <name type="scientific">Shewanella psychropiezotolerans</name>
    <dbReference type="NCBI Taxonomy" id="2593655"/>
    <lineage>
        <taxon>Bacteria</taxon>
        <taxon>Pseudomonadati</taxon>
        <taxon>Pseudomonadota</taxon>
        <taxon>Gammaproteobacteria</taxon>
        <taxon>Alteromonadales</taxon>
        <taxon>Shewanellaceae</taxon>
        <taxon>Shewanella</taxon>
    </lineage>
</organism>